<accession>A0A6L2K3H6</accession>
<dbReference type="EMBL" id="BKCJ010001724">
    <property type="protein sequence ID" value="GEU43549.1"/>
    <property type="molecule type" value="Genomic_DNA"/>
</dbReference>
<proteinExistence type="predicted"/>
<gene>
    <name evidence="1" type="ORF">Tci_015527</name>
</gene>
<protein>
    <submittedName>
        <fullName evidence="1">Uncharacterized protein</fullName>
    </submittedName>
</protein>
<reference evidence="1" key="1">
    <citation type="journal article" date="2019" name="Sci. Rep.">
        <title>Draft genome of Tanacetum cinerariifolium, the natural source of mosquito coil.</title>
        <authorList>
            <person name="Yamashiro T."/>
            <person name="Shiraishi A."/>
            <person name="Satake H."/>
            <person name="Nakayama K."/>
        </authorList>
    </citation>
    <scope>NUCLEOTIDE SEQUENCE</scope>
</reference>
<sequence length="206" mass="23532">MMATTGPRQVRFIATCSYSTNISKATTKAQVHVSKDFRFSDSAEQGGSTPKIPNLQQFNIFGEGQMTIEDAKAQMEEIKRRAALQLKKDKTKKRLKKAMTPDEIKAQAVKMAGYEAKRAKIPEEYNQCINLKGLWGTRGLLIRELKSRIFFYIKNFDLVFQREEEFHLATTAQLIRTQIAVKRDTPNGKELFNTMEFAIKARSDVT</sequence>
<organism evidence="1">
    <name type="scientific">Tanacetum cinerariifolium</name>
    <name type="common">Dalmatian daisy</name>
    <name type="synonym">Chrysanthemum cinerariifolium</name>
    <dbReference type="NCBI Taxonomy" id="118510"/>
    <lineage>
        <taxon>Eukaryota</taxon>
        <taxon>Viridiplantae</taxon>
        <taxon>Streptophyta</taxon>
        <taxon>Embryophyta</taxon>
        <taxon>Tracheophyta</taxon>
        <taxon>Spermatophyta</taxon>
        <taxon>Magnoliopsida</taxon>
        <taxon>eudicotyledons</taxon>
        <taxon>Gunneridae</taxon>
        <taxon>Pentapetalae</taxon>
        <taxon>asterids</taxon>
        <taxon>campanulids</taxon>
        <taxon>Asterales</taxon>
        <taxon>Asteraceae</taxon>
        <taxon>Asteroideae</taxon>
        <taxon>Anthemideae</taxon>
        <taxon>Anthemidinae</taxon>
        <taxon>Tanacetum</taxon>
    </lineage>
</organism>
<comment type="caution">
    <text evidence="1">The sequence shown here is derived from an EMBL/GenBank/DDBJ whole genome shotgun (WGS) entry which is preliminary data.</text>
</comment>
<dbReference type="AlphaFoldDB" id="A0A6L2K3H6"/>
<evidence type="ECO:0000313" key="1">
    <source>
        <dbReference type="EMBL" id="GEU43549.1"/>
    </source>
</evidence>
<name>A0A6L2K3H6_TANCI</name>